<dbReference type="Pfam" id="PF00328">
    <property type="entry name" value="His_Phos_2"/>
    <property type="match status" value="1"/>
</dbReference>
<feature type="non-terminal residue" evidence="3">
    <location>
        <position position="372"/>
    </location>
</feature>
<evidence type="ECO:0000313" key="4">
    <source>
        <dbReference type="Proteomes" id="UP001328107"/>
    </source>
</evidence>
<organism evidence="3 4">
    <name type="scientific">Pristionchus mayeri</name>
    <dbReference type="NCBI Taxonomy" id="1317129"/>
    <lineage>
        <taxon>Eukaryota</taxon>
        <taxon>Metazoa</taxon>
        <taxon>Ecdysozoa</taxon>
        <taxon>Nematoda</taxon>
        <taxon>Chromadorea</taxon>
        <taxon>Rhabditida</taxon>
        <taxon>Rhabditina</taxon>
        <taxon>Diplogasteromorpha</taxon>
        <taxon>Diplogasteroidea</taxon>
        <taxon>Neodiplogasteridae</taxon>
        <taxon>Pristionchus</taxon>
    </lineage>
</organism>
<dbReference type="InterPro" id="IPR033379">
    <property type="entry name" value="Acid_Pase_AS"/>
</dbReference>
<dbReference type="Gene3D" id="3.40.50.1240">
    <property type="entry name" value="Phosphoglycerate mutase-like"/>
    <property type="match status" value="1"/>
</dbReference>
<sequence>IVSTILSSVLTTVLSQDRLIMAQTLWRHGCRTPTGCYPTDPYQESFWGVPWGELTTGGMSQHFDQGRRLRKRYIEETGLLGEKYSRYETAVRSADTPRCIESGMSNLAGFYSDSPTYPLDTLGWPSSWTPIPVHSRPHEEDRELEAGVSCPRADQLRKARENQPVFQDFLASKWAIFASINANSGANFDVSMDTLSHMLGILRVERNDFNLTMPSWVTDQFYNELALANDEGKDFTVGDAGFGFPEDSELIRLRGGFMLKEFVKNLNNAVKNGTTTKYFAYSGHDTIQRALLMTLGVKKAILGPGNPDYASVVACELWMRNGEYYVKILFAPDSRSDLINFSSLLPLDCVDGMCPLSSFIDYSSLYIPKGEE</sequence>
<dbReference type="GO" id="GO:0003993">
    <property type="term" value="F:acid phosphatase activity"/>
    <property type="evidence" value="ECO:0007669"/>
    <property type="project" value="UniProtKB-EC"/>
</dbReference>
<comment type="catalytic activity">
    <reaction evidence="1">
        <text>a phosphate monoester + H2O = an alcohol + phosphate</text>
        <dbReference type="Rhea" id="RHEA:15017"/>
        <dbReference type="ChEBI" id="CHEBI:15377"/>
        <dbReference type="ChEBI" id="CHEBI:30879"/>
        <dbReference type="ChEBI" id="CHEBI:43474"/>
        <dbReference type="ChEBI" id="CHEBI:67140"/>
        <dbReference type="EC" id="3.1.3.2"/>
    </reaction>
</comment>
<evidence type="ECO:0000256" key="1">
    <source>
        <dbReference type="ARBA" id="ARBA00000032"/>
    </source>
</evidence>
<comment type="caution">
    <text evidence="3">The sequence shown here is derived from an EMBL/GenBank/DDBJ whole genome shotgun (WGS) entry which is preliminary data.</text>
</comment>
<keyword evidence="4" id="KW-1185">Reference proteome</keyword>
<dbReference type="InterPro" id="IPR000560">
    <property type="entry name" value="His_Pase_clade-2"/>
</dbReference>
<evidence type="ECO:0000313" key="3">
    <source>
        <dbReference type="EMBL" id="GMR32250.1"/>
    </source>
</evidence>
<dbReference type="PANTHER" id="PTHR11567">
    <property type="entry name" value="ACID PHOSPHATASE-RELATED"/>
    <property type="match status" value="1"/>
</dbReference>
<dbReference type="PANTHER" id="PTHR11567:SF210">
    <property type="entry name" value="ACID PHOSPHATASE 5-RELATED"/>
    <property type="match status" value="1"/>
</dbReference>
<evidence type="ECO:0000256" key="2">
    <source>
        <dbReference type="ARBA" id="ARBA00005375"/>
    </source>
</evidence>
<name>A0AAN4Z849_9BILA</name>
<dbReference type="SUPFAM" id="SSF53254">
    <property type="entry name" value="Phosphoglycerate mutase-like"/>
    <property type="match status" value="1"/>
</dbReference>
<proteinExistence type="inferred from homology"/>
<feature type="non-terminal residue" evidence="3">
    <location>
        <position position="1"/>
    </location>
</feature>
<evidence type="ECO:0008006" key="5">
    <source>
        <dbReference type="Google" id="ProtNLM"/>
    </source>
</evidence>
<dbReference type="InterPro" id="IPR029033">
    <property type="entry name" value="His_PPase_superfam"/>
</dbReference>
<gene>
    <name evidence="3" type="ORF">PMAYCL1PPCAC_02445</name>
</gene>
<dbReference type="CDD" id="cd07061">
    <property type="entry name" value="HP_HAP_like"/>
    <property type="match status" value="1"/>
</dbReference>
<dbReference type="Proteomes" id="UP001328107">
    <property type="component" value="Unassembled WGS sequence"/>
</dbReference>
<reference evidence="4" key="1">
    <citation type="submission" date="2022-10" db="EMBL/GenBank/DDBJ databases">
        <title>Genome assembly of Pristionchus species.</title>
        <authorList>
            <person name="Yoshida K."/>
            <person name="Sommer R.J."/>
        </authorList>
    </citation>
    <scope>NUCLEOTIDE SEQUENCE [LARGE SCALE GENOMIC DNA]</scope>
    <source>
        <strain evidence="4">RS5460</strain>
    </source>
</reference>
<accession>A0AAN4Z849</accession>
<dbReference type="PROSITE" id="PS00616">
    <property type="entry name" value="HIS_ACID_PHOSPHAT_1"/>
    <property type="match status" value="1"/>
</dbReference>
<dbReference type="EMBL" id="BTRK01000001">
    <property type="protein sequence ID" value="GMR32250.1"/>
    <property type="molecule type" value="Genomic_DNA"/>
</dbReference>
<dbReference type="InterPro" id="IPR050645">
    <property type="entry name" value="Histidine_acid_phosphatase"/>
</dbReference>
<dbReference type="AlphaFoldDB" id="A0AAN4Z849"/>
<protein>
    <recommendedName>
        <fullName evidence="5">Phosphatase</fullName>
    </recommendedName>
</protein>
<comment type="similarity">
    <text evidence="2">Belongs to the histidine acid phosphatase family.</text>
</comment>